<dbReference type="PANTHER" id="PTHR43649:SF30">
    <property type="entry name" value="ABC TRANSPORTER SUBSTRATE-BINDING PROTEIN"/>
    <property type="match status" value="1"/>
</dbReference>
<accession>A0A6N2UK26</accession>
<reference evidence="2" key="1">
    <citation type="submission" date="2019-11" db="EMBL/GenBank/DDBJ databases">
        <authorList>
            <person name="Feng L."/>
        </authorList>
    </citation>
    <scope>NUCLEOTIDE SEQUENCE</scope>
    <source>
        <strain evidence="2">AcaccaeLFYP115</strain>
    </source>
</reference>
<gene>
    <name evidence="2" type="primary">cycB</name>
    <name evidence="2" type="ORF">ACLFYP115_01921</name>
</gene>
<dbReference type="InterPro" id="IPR050490">
    <property type="entry name" value="Bact_solute-bd_prot1"/>
</dbReference>
<evidence type="ECO:0000256" key="1">
    <source>
        <dbReference type="SAM" id="Phobius"/>
    </source>
</evidence>
<dbReference type="SUPFAM" id="SSF53850">
    <property type="entry name" value="Periplasmic binding protein-like II"/>
    <property type="match status" value="1"/>
</dbReference>
<dbReference type="Gene3D" id="3.40.190.10">
    <property type="entry name" value="Periplasmic binding protein-like II"/>
    <property type="match status" value="1"/>
</dbReference>
<protein>
    <submittedName>
        <fullName evidence="2">Cyclodextrin-binding protein</fullName>
    </submittedName>
</protein>
<name>A0A6N2UK26_9FIRM</name>
<keyword evidence="1" id="KW-0812">Transmembrane</keyword>
<keyword evidence="1" id="KW-1133">Transmembrane helix</keyword>
<keyword evidence="1" id="KW-0472">Membrane</keyword>
<dbReference type="InterPro" id="IPR006059">
    <property type="entry name" value="SBP"/>
</dbReference>
<dbReference type="AlphaFoldDB" id="A0A6N2UK26"/>
<organism evidence="2">
    <name type="scientific">Anaerostipes caccae</name>
    <dbReference type="NCBI Taxonomy" id="105841"/>
    <lineage>
        <taxon>Bacteria</taxon>
        <taxon>Bacillati</taxon>
        <taxon>Bacillota</taxon>
        <taxon>Clostridia</taxon>
        <taxon>Lachnospirales</taxon>
        <taxon>Lachnospiraceae</taxon>
        <taxon>Anaerostipes</taxon>
    </lineage>
</organism>
<proteinExistence type="predicted"/>
<dbReference type="PANTHER" id="PTHR43649">
    <property type="entry name" value="ARABINOSE-BINDING PROTEIN-RELATED"/>
    <property type="match status" value="1"/>
</dbReference>
<evidence type="ECO:0000313" key="2">
    <source>
        <dbReference type="EMBL" id="VYT17958.1"/>
    </source>
</evidence>
<dbReference type="EMBL" id="CACRSQ010000006">
    <property type="protein sequence ID" value="VYT17958.1"/>
    <property type="molecule type" value="Genomic_DNA"/>
</dbReference>
<sequence>MGSEGNSKEKIMNRTVKWWKRIVLAGLILSISSICIFSYQGEDDVVLTFGMFAGSQWDVPNDDCYQIIDDTIKRFEKEHPGVRVQYVSGILKEDYSEWISERVLEGNTPDVFMVLPEDVATFSSTGVLEKLDSHMKADQTFHQSDYYQSPYAAGRYEESQYALPYESVPTLMFVNKTLLNKEGIRIPDNNWTWDEFYNICKRLTKDTDGDGKIDQFGVYAYSWKNFMDTNGCKLFNEAGTESYLTEEHVKEAIFFARKIGDLSGYQKASSNDFDTGKVAFRPMSFAEYRTYKPYPWRINKYFNFDWDCIKLPAGPQGNNVSNVDSLMMGIGSGTRHEQLSWELLKMFTYDQKTQMEIFKNSQGVSALKKVTNSKESQKILKKATDDDTVVKRELLNEVMNQAVQKPKFRNYFTAEKYISNELERILSSTEDLDDSLLTLKKEVEQKFLQ</sequence>
<dbReference type="Pfam" id="PF01547">
    <property type="entry name" value="SBP_bac_1"/>
    <property type="match status" value="1"/>
</dbReference>
<feature type="transmembrane region" description="Helical" evidence="1">
    <location>
        <begin position="21"/>
        <end position="39"/>
    </location>
</feature>